<sequence length="88" mass="10328">MNVIYLESLAKDLKKIKEKKLLKSLSQVFIALEETDDLFKISSVKKLSGHPDAYRIRIGDYRLGIYYSNNEITIARFVKRNDIYKLFP</sequence>
<comment type="caution">
    <text evidence="2">The sequence shown here is derived from an EMBL/GenBank/DDBJ whole genome shotgun (WGS) entry which is preliminary data.</text>
</comment>
<keyword evidence="2" id="KW-0255">Endonuclease</keyword>
<proteinExistence type="predicted"/>
<dbReference type="GO" id="GO:0004519">
    <property type="term" value="F:endonuclease activity"/>
    <property type="evidence" value="ECO:0007669"/>
    <property type="project" value="UniProtKB-KW"/>
</dbReference>
<dbReference type="EMBL" id="RAQM01000006">
    <property type="protein sequence ID" value="RKF05262.1"/>
    <property type="molecule type" value="Genomic_DNA"/>
</dbReference>
<keyword evidence="1" id="KW-1277">Toxin-antitoxin system</keyword>
<keyword evidence="3" id="KW-1185">Reference proteome</keyword>
<accession>A0A420E5C0</accession>
<evidence type="ECO:0000256" key="1">
    <source>
        <dbReference type="ARBA" id="ARBA00022649"/>
    </source>
</evidence>
<keyword evidence="2" id="KW-0540">Nuclease</keyword>
<name>A0A420E5C0_9FLAO</name>
<protein>
    <submittedName>
        <fullName evidence="2">mRNA-degrading endonuclease RelE of RelBE toxin-antitoxin system</fullName>
    </submittedName>
</protein>
<dbReference type="Proteomes" id="UP000285780">
    <property type="component" value="Unassembled WGS sequence"/>
</dbReference>
<dbReference type="AlphaFoldDB" id="A0A420E5C0"/>
<dbReference type="RefSeq" id="WP_120185980.1">
    <property type="nucleotide sequence ID" value="NZ_RAQM01000006.1"/>
</dbReference>
<dbReference type="Gene3D" id="3.30.2310.20">
    <property type="entry name" value="RelE-like"/>
    <property type="match status" value="1"/>
</dbReference>
<keyword evidence="2" id="KW-0378">Hydrolase</keyword>
<dbReference type="InterPro" id="IPR035093">
    <property type="entry name" value="RelE/ParE_toxin_dom_sf"/>
</dbReference>
<dbReference type="SUPFAM" id="SSF143011">
    <property type="entry name" value="RelE-like"/>
    <property type="match status" value="1"/>
</dbReference>
<reference evidence="2 3" key="1">
    <citation type="submission" date="2018-09" db="EMBL/GenBank/DDBJ databases">
        <title>Genomic Encyclopedia of Archaeal and Bacterial Type Strains, Phase II (KMG-II): from individual species to whole genera.</title>
        <authorList>
            <person name="Goeker M."/>
        </authorList>
    </citation>
    <scope>NUCLEOTIDE SEQUENCE [LARGE SCALE GENOMIC DNA]</scope>
    <source>
        <strain evidence="2 3">DSM 16505</strain>
    </source>
</reference>
<dbReference type="Pfam" id="PF05016">
    <property type="entry name" value="ParE_toxin"/>
    <property type="match status" value="1"/>
</dbReference>
<evidence type="ECO:0000313" key="3">
    <source>
        <dbReference type="Proteomes" id="UP000285780"/>
    </source>
</evidence>
<dbReference type="InterPro" id="IPR007712">
    <property type="entry name" value="RelE/ParE_toxin"/>
</dbReference>
<organism evidence="2 3">
    <name type="scientific">Tenacibaculum lutimaris</name>
    <dbReference type="NCBI Taxonomy" id="285258"/>
    <lineage>
        <taxon>Bacteria</taxon>
        <taxon>Pseudomonadati</taxon>
        <taxon>Bacteroidota</taxon>
        <taxon>Flavobacteriia</taxon>
        <taxon>Flavobacteriales</taxon>
        <taxon>Flavobacteriaceae</taxon>
        <taxon>Tenacibaculum</taxon>
    </lineage>
</organism>
<evidence type="ECO:0000313" key="2">
    <source>
        <dbReference type="EMBL" id="RKF05262.1"/>
    </source>
</evidence>
<gene>
    <name evidence="2" type="ORF">C8N26_0666</name>
</gene>